<evidence type="ECO:0000313" key="1">
    <source>
        <dbReference type="EMBL" id="NHN86597.1"/>
    </source>
</evidence>
<keyword evidence="2" id="KW-1185">Reference proteome</keyword>
<dbReference type="EMBL" id="WOTB01000041">
    <property type="protein sequence ID" value="NHN86597.1"/>
    <property type="molecule type" value="Genomic_DNA"/>
</dbReference>
<evidence type="ECO:0000313" key="2">
    <source>
        <dbReference type="Proteomes" id="UP000635278"/>
    </source>
</evidence>
<sequence length="170" mass="19035">MAVIIVSEGRITFKANYHPELAIQARRYDGRFVGKTIGWSFKPEHVEAVRNICRTLYGVDGTPEAWANRCDVQIEVNEQDPHSPLWRRFNADIYVGGRHVAGVFGPRQILRTGKGVKFLRGEPRCALQHGAYEMDVPSGTLLEIRNYPRAALDFLAGCLEGHGSWTLAQG</sequence>
<organism evidence="1 2">
    <name type="scientific">Acetobacter musti</name>
    <dbReference type="NCBI Taxonomy" id="864732"/>
    <lineage>
        <taxon>Bacteria</taxon>
        <taxon>Pseudomonadati</taxon>
        <taxon>Pseudomonadota</taxon>
        <taxon>Alphaproteobacteria</taxon>
        <taxon>Acetobacterales</taxon>
        <taxon>Acetobacteraceae</taxon>
        <taxon>Acetobacter</taxon>
    </lineage>
</organism>
<accession>A0ABX0JTD3</accession>
<protein>
    <submittedName>
        <fullName evidence="1">Uncharacterized protein</fullName>
    </submittedName>
</protein>
<comment type="caution">
    <text evidence="1">The sequence shown here is derived from an EMBL/GenBank/DDBJ whole genome shotgun (WGS) entry which is preliminary data.</text>
</comment>
<name>A0ABX0JTD3_9PROT</name>
<gene>
    <name evidence="1" type="ORF">GOB93_18475</name>
</gene>
<proteinExistence type="predicted"/>
<dbReference type="Proteomes" id="UP000635278">
    <property type="component" value="Unassembled WGS sequence"/>
</dbReference>
<dbReference type="RefSeq" id="WP_173584929.1">
    <property type="nucleotide sequence ID" value="NZ_WOTB01000041.1"/>
</dbReference>
<reference evidence="1 2" key="1">
    <citation type="journal article" date="2020" name="Int. J. Syst. Evol. Microbiol.">
        <title>Novel acetic acid bacteria from cider fermentations: Acetobacter conturbans sp. nov. and Acetobacter fallax sp. nov.</title>
        <authorList>
            <person name="Sombolestani A.S."/>
            <person name="Cleenwerck I."/>
            <person name="Cnockaert M."/>
            <person name="Borremans W."/>
            <person name="Wieme A.D."/>
            <person name="De Vuyst L."/>
            <person name="Vandamme P."/>
        </authorList>
    </citation>
    <scope>NUCLEOTIDE SEQUENCE [LARGE SCALE GENOMIC DNA]</scope>
    <source>
        <strain evidence="1 2">LMG 30640</strain>
    </source>
</reference>